<proteinExistence type="predicted"/>
<feature type="region of interest" description="Disordered" evidence="1">
    <location>
        <begin position="1"/>
        <end position="24"/>
    </location>
</feature>
<name>A0A8X6UTT3_NEPPI</name>
<gene>
    <name evidence="2" type="ORF">NPIL_288051</name>
</gene>
<evidence type="ECO:0000313" key="3">
    <source>
        <dbReference type="Proteomes" id="UP000887013"/>
    </source>
</evidence>
<dbReference type="Proteomes" id="UP000887013">
    <property type="component" value="Unassembled WGS sequence"/>
</dbReference>
<dbReference type="EMBL" id="BMAW01037863">
    <property type="protein sequence ID" value="GFU50247.1"/>
    <property type="molecule type" value="Genomic_DNA"/>
</dbReference>
<reference evidence="2" key="1">
    <citation type="submission" date="2020-08" db="EMBL/GenBank/DDBJ databases">
        <title>Multicomponent nature underlies the extraordinary mechanical properties of spider dragline silk.</title>
        <authorList>
            <person name="Kono N."/>
            <person name="Nakamura H."/>
            <person name="Mori M."/>
            <person name="Yoshida Y."/>
            <person name="Ohtoshi R."/>
            <person name="Malay A.D."/>
            <person name="Moran D.A.P."/>
            <person name="Tomita M."/>
            <person name="Numata K."/>
            <person name="Arakawa K."/>
        </authorList>
    </citation>
    <scope>NUCLEOTIDE SEQUENCE</scope>
</reference>
<organism evidence="2 3">
    <name type="scientific">Nephila pilipes</name>
    <name type="common">Giant wood spider</name>
    <name type="synonym">Nephila maculata</name>
    <dbReference type="NCBI Taxonomy" id="299642"/>
    <lineage>
        <taxon>Eukaryota</taxon>
        <taxon>Metazoa</taxon>
        <taxon>Ecdysozoa</taxon>
        <taxon>Arthropoda</taxon>
        <taxon>Chelicerata</taxon>
        <taxon>Arachnida</taxon>
        <taxon>Araneae</taxon>
        <taxon>Araneomorphae</taxon>
        <taxon>Entelegynae</taxon>
        <taxon>Araneoidea</taxon>
        <taxon>Nephilidae</taxon>
        <taxon>Nephila</taxon>
    </lineage>
</organism>
<evidence type="ECO:0000256" key="1">
    <source>
        <dbReference type="SAM" id="MobiDB-lite"/>
    </source>
</evidence>
<accession>A0A8X6UTT3</accession>
<protein>
    <submittedName>
        <fullName evidence="2">Uncharacterized protein</fullName>
    </submittedName>
</protein>
<dbReference type="AlphaFoldDB" id="A0A8X6UTT3"/>
<sequence>MVSPFSHGASPLSPSGASEKRSSASEALMDPRALSFSVCFLLLSAEDPLIQRSRNDRNESAIIGFEIEFCPVKDYQGRGRSILSSVL</sequence>
<comment type="caution">
    <text evidence="2">The sequence shown here is derived from an EMBL/GenBank/DDBJ whole genome shotgun (WGS) entry which is preliminary data.</text>
</comment>
<keyword evidence="3" id="KW-1185">Reference proteome</keyword>
<evidence type="ECO:0000313" key="2">
    <source>
        <dbReference type="EMBL" id="GFU50247.1"/>
    </source>
</evidence>